<dbReference type="AlphaFoldDB" id="A0A376VKI9"/>
<reference evidence="1 2" key="1">
    <citation type="submission" date="2018-06" db="EMBL/GenBank/DDBJ databases">
        <authorList>
            <consortium name="Pathogen Informatics"/>
            <person name="Doyle S."/>
        </authorList>
    </citation>
    <scope>NUCLEOTIDE SEQUENCE [LARGE SCALE GENOMIC DNA]</scope>
    <source>
        <strain evidence="1 2">NCTC9077</strain>
    </source>
</reference>
<protein>
    <submittedName>
        <fullName evidence="1">Protein, C-ter, truncated protein</fullName>
    </submittedName>
</protein>
<organism evidence="1 2">
    <name type="scientific">Escherichia coli</name>
    <dbReference type="NCBI Taxonomy" id="562"/>
    <lineage>
        <taxon>Bacteria</taxon>
        <taxon>Pseudomonadati</taxon>
        <taxon>Pseudomonadota</taxon>
        <taxon>Gammaproteobacteria</taxon>
        <taxon>Enterobacterales</taxon>
        <taxon>Enterobacteriaceae</taxon>
        <taxon>Escherichia</taxon>
    </lineage>
</organism>
<name>A0A376VKI9_ECOLX</name>
<evidence type="ECO:0000313" key="1">
    <source>
        <dbReference type="EMBL" id="STJ11737.1"/>
    </source>
</evidence>
<proteinExistence type="predicted"/>
<gene>
    <name evidence="1" type="primary">yciX</name>
    <name evidence="1" type="ORF">NCTC9077_03460</name>
</gene>
<dbReference type="Proteomes" id="UP000254495">
    <property type="component" value="Unassembled WGS sequence"/>
</dbReference>
<evidence type="ECO:0000313" key="2">
    <source>
        <dbReference type="Proteomes" id="UP000254495"/>
    </source>
</evidence>
<sequence>MPSGNQEPRRDPELKTQSLAGGISWFCTFLGGCRTADLESVGITMVGQEQLESSPLCQHSDNEPETKRECSVVIPDDWQLTTQQQAFIELFGEDDQPKQ</sequence>
<dbReference type="EMBL" id="UGCU01000001">
    <property type="protein sequence ID" value="STJ11737.1"/>
    <property type="molecule type" value="Genomic_DNA"/>
</dbReference>
<accession>A0A376VKI9</accession>